<protein>
    <submittedName>
        <fullName evidence="1">Uncharacterized protein</fullName>
    </submittedName>
</protein>
<accession>A0A6M6E679</accession>
<reference evidence="1 2" key="1">
    <citation type="submission" date="2019-10" db="EMBL/GenBank/DDBJ databases">
        <title>Complete genome sequences for adaption low water activity.</title>
        <authorList>
            <person name="Zhao L."/>
            <person name="Zhong J."/>
        </authorList>
    </citation>
    <scope>NUCLEOTIDE SEQUENCE [LARGE SCALE GENOMIC DNA]</scope>
    <source>
        <strain evidence="1 2">FDU301</strain>
        <plasmid evidence="2">pfdu301a</plasmid>
    </source>
</reference>
<gene>
    <name evidence="1" type="ORF">FDZ14_28750</name>
</gene>
<keyword evidence="1" id="KW-0614">Plasmid</keyword>
<evidence type="ECO:0000313" key="1">
    <source>
        <dbReference type="EMBL" id="QJX80088.1"/>
    </source>
</evidence>
<name>A0A6M6E679_PRIMG</name>
<evidence type="ECO:0000313" key="2">
    <source>
        <dbReference type="Proteomes" id="UP000501076"/>
    </source>
</evidence>
<dbReference type="RefSeq" id="WP_171778070.1">
    <property type="nucleotide sequence ID" value="NZ_CP045273.1"/>
</dbReference>
<geneLocation type="plasmid" evidence="2">
    <name>pfdu301a</name>
</geneLocation>
<dbReference type="AlphaFoldDB" id="A0A6M6E679"/>
<proteinExistence type="predicted"/>
<organism evidence="1 2">
    <name type="scientific">Priestia megaterium</name>
    <name type="common">Bacillus megaterium</name>
    <dbReference type="NCBI Taxonomy" id="1404"/>
    <lineage>
        <taxon>Bacteria</taxon>
        <taxon>Bacillati</taxon>
        <taxon>Bacillota</taxon>
        <taxon>Bacilli</taxon>
        <taxon>Bacillales</taxon>
        <taxon>Bacillaceae</taxon>
        <taxon>Priestia</taxon>
    </lineage>
</organism>
<dbReference type="EMBL" id="CP045273">
    <property type="protein sequence ID" value="QJX80088.1"/>
    <property type="molecule type" value="Genomic_DNA"/>
</dbReference>
<dbReference type="Proteomes" id="UP000501076">
    <property type="component" value="Plasmid pFDU301A"/>
</dbReference>
<sequence>MNYISLSKFMEKHNIEIGHSGIEEKNPWVSLKVTTRTGEVEHYKVSYTERTDDFLANVFFSDQPNIFTYKTLLAFPLILLKNKAEVKGKDFKIVSSTLTVDLLSAFIVDNYSAYRVQETKLNEINVNDWLNILCIVSDHPAVQEVIQVTPNLLFRTITGEIFEIKWHDSNAHSCYKIREFRDGAQLKEVTIEFLETFLNQLLTQETIVSKVIKKLTSSNDETYSDFEVRALMSAVKNGIDISSLDEIDSLVSSNMHFMNGDDIYYAEKSFIFNSALKSS</sequence>